<evidence type="ECO:0000256" key="4">
    <source>
        <dbReference type="ARBA" id="ARBA00022839"/>
    </source>
</evidence>
<feature type="domain" description="Exonuclease VII large subunit C-terminal" evidence="8">
    <location>
        <begin position="125"/>
        <end position="440"/>
    </location>
</feature>
<gene>
    <name evidence="5" type="primary">xseA</name>
    <name evidence="10" type="ORF">J2S11_002789</name>
</gene>
<evidence type="ECO:0000256" key="2">
    <source>
        <dbReference type="ARBA" id="ARBA00022722"/>
    </source>
</evidence>
<dbReference type="RefSeq" id="WP_307395421.1">
    <property type="nucleotide sequence ID" value="NZ_BAAADK010000003.1"/>
</dbReference>
<keyword evidence="11" id="KW-1185">Reference proteome</keyword>
<dbReference type="Pfam" id="PF13742">
    <property type="entry name" value="tRNA_anti_2"/>
    <property type="match status" value="1"/>
</dbReference>
<dbReference type="InterPro" id="IPR003753">
    <property type="entry name" value="Exonuc_VII_L"/>
</dbReference>
<evidence type="ECO:0000313" key="11">
    <source>
        <dbReference type="Proteomes" id="UP001235840"/>
    </source>
</evidence>
<evidence type="ECO:0000256" key="5">
    <source>
        <dbReference type="HAMAP-Rule" id="MF_00378"/>
    </source>
</evidence>
<comment type="similarity">
    <text evidence="5 6">Belongs to the XseA family.</text>
</comment>
<keyword evidence="1 5" id="KW-0963">Cytoplasm</keyword>
<keyword evidence="3 5" id="KW-0378">Hydrolase</keyword>
<comment type="subunit">
    <text evidence="5">Heterooligomer composed of large and small subunits.</text>
</comment>
<organism evidence="10 11">
    <name type="scientific">Caldalkalibacillus horti</name>
    <dbReference type="NCBI Taxonomy" id="77523"/>
    <lineage>
        <taxon>Bacteria</taxon>
        <taxon>Bacillati</taxon>
        <taxon>Bacillota</taxon>
        <taxon>Bacilli</taxon>
        <taxon>Bacillales</taxon>
        <taxon>Bacillaceae</taxon>
        <taxon>Caldalkalibacillus</taxon>
    </lineage>
</organism>
<comment type="function">
    <text evidence="5">Bidirectionally degrades single-stranded DNA into large acid-insoluble oligonucleotides, which are then degraded further into small acid-soluble oligonucleotides.</text>
</comment>
<dbReference type="CDD" id="cd04489">
    <property type="entry name" value="ExoVII_LU_OBF"/>
    <property type="match status" value="1"/>
</dbReference>
<dbReference type="Pfam" id="PF02601">
    <property type="entry name" value="Exonuc_VII_L"/>
    <property type="match status" value="1"/>
</dbReference>
<dbReference type="NCBIfam" id="TIGR00237">
    <property type="entry name" value="xseA"/>
    <property type="match status" value="1"/>
</dbReference>
<dbReference type="GO" id="GO:0008855">
    <property type="term" value="F:exodeoxyribonuclease VII activity"/>
    <property type="evidence" value="ECO:0007669"/>
    <property type="project" value="UniProtKB-EC"/>
</dbReference>
<comment type="caution">
    <text evidence="10">The sequence shown here is derived from an EMBL/GenBank/DDBJ whole genome shotgun (WGS) entry which is preliminary data.</text>
</comment>
<keyword evidence="4 5" id="KW-0269">Exonuclease</keyword>
<keyword evidence="7" id="KW-0175">Coiled coil</keyword>
<keyword evidence="2 5" id="KW-0540">Nuclease</keyword>
<proteinExistence type="inferred from homology"/>
<accession>A0ABT9W0T3</accession>
<dbReference type="Proteomes" id="UP001235840">
    <property type="component" value="Unassembled WGS sequence"/>
</dbReference>
<dbReference type="HAMAP" id="MF_00378">
    <property type="entry name" value="Exonuc_7_L"/>
    <property type="match status" value="1"/>
</dbReference>
<dbReference type="PANTHER" id="PTHR30008:SF0">
    <property type="entry name" value="EXODEOXYRIBONUCLEASE 7 LARGE SUBUNIT"/>
    <property type="match status" value="1"/>
</dbReference>
<evidence type="ECO:0000256" key="1">
    <source>
        <dbReference type="ARBA" id="ARBA00022490"/>
    </source>
</evidence>
<reference evidence="10 11" key="1">
    <citation type="submission" date="2023-07" db="EMBL/GenBank/DDBJ databases">
        <title>Genomic Encyclopedia of Type Strains, Phase IV (KMG-IV): sequencing the most valuable type-strain genomes for metagenomic binning, comparative biology and taxonomic classification.</title>
        <authorList>
            <person name="Goeker M."/>
        </authorList>
    </citation>
    <scope>NUCLEOTIDE SEQUENCE [LARGE SCALE GENOMIC DNA]</scope>
    <source>
        <strain evidence="10 11">DSM 12751</strain>
    </source>
</reference>
<evidence type="ECO:0000313" key="10">
    <source>
        <dbReference type="EMBL" id="MDQ0166873.1"/>
    </source>
</evidence>
<protein>
    <recommendedName>
        <fullName evidence="5">Exodeoxyribonuclease 7 large subunit</fullName>
        <ecNumber evidence="5">3.1.11.6</ecNumber>
    </recommendedName>
    <alternativeName>
        <fullName evidence="5">Exodeoxyribonuclease VII large subunit</fullName>
        <shortName evidence="5">Exonuclease VII large subunit</shortName>
    </alternativeName>
</protein>
<sequence>MNKQQILSVKELTNHIKGCIENDPVLAQVWVRAEISNFVHHSRGHMYFTLKDDSSRIKAVMFAGHNRYLKFLPKNGMKVIVRGEVNVYERDGQYQLYVKDMEPDGIGALYQAFEELKEKLQRNGWFDPERKKAIPRVPKRIGVITSPTGAAIRDILTTLKRRFPVAEVIVFPVLVQGEFAPSSISQAIRMAHDHELEVLIVGRGGGSIEELWAFNEEMVAQAIYESTIPIISAVGHETDYTISDFVADLRAPTPTAAAELAVPLLQEMNGRLQQLEGMMQRGLQRTLNQRRRELLQLQNRYAFKVPMQIVRQKEQELDHALMRLGKGMNQLLQQHKLIIQQSRRQLLQTNLSYRIQQQKERIDRLTGGLAKGMQRILEKKREQTQFVMFQLDAFSPLKIMTKGYSLLYNHEKTVLYRSTKEIEPGQPLKVQMHDGELECQVWGIKEDQSNE</sequence>
<evidence type="ECO:0000256" key="7">
    <source>
        <dbReference type="SAM" id="Coils"/>
    </source>
</evidence>
<evidence type="ECO:0000256" key="3">
    <source>
        <dbReference type="ARBA" id="ARBA00022801"/>
    </source>
</evidence>
<dbReference type="PANTHER" id="PTHR30008">
    <property type="entry name" value="EXODEOXYRIBONUCLEASE 7 LARGE SUBUNIT"/>
    <property type="match status" value="1"/>
</dbReference>
<comment type="subcellular location">
    <subcellularLocation>
        <location evidence="5 6">Cytoplasm</location>
    </subcellularLocation>
</comment>
<dbReference type="InterPro" id="IPR025824">
    <property type="entry name" value="OB-fold_nuc-bd_dom"/>
</dbReference>
<dbReference type="EMBL" id="JAUSTY010000011">
    <property type="protein sequence ID" value="MDQ0166873.1"/>
    <property type="molecule type" value="Genomic_DNA"/>
</dbReference>
<dbReference type="EC" id="3.1.11.6" evidence="5"/>
<evidence type="ECO:0000259" key="9">
    <source>
        <dbReference type="Pfam" id="PF13742"/>
    </source>
</evidence>
<feature type="domain" description="OB-fold nucleic acid binding" evidence="9">
    <location>
        <begin position="7"/>
        <end position="102"/>
    </location>
</feature>
<comment type="catalytic activity">
    <reaction evidence="5 6">
        <text>Exonucleolytic cleavage in either 5'- to 3'- or 3'- to 5'-direction to yield nucleoside 5'-phosphates.</text>
        <dbReference type="EC" id="3.1.11.6"/>
    </reaction>
</comment>
<feature type="coiled-coil region" evidence="7">
    <location>
        <begin position="265"/>
        <end position="300"/>
    </location>
</feature>
<dbReference type="InterPro" id="IPR020579">
    <property type="entry name" value="Exonuc_VII_lsu_C"/>
</dbReference>
<evidence type="ECO:0000259" key="8">
    <source>
        <dbReference type="Pfam" id="PF02601"/>
    </source>
</evidence>
<evidence type="ECO:0000256" key="6">
    <source>
        <dbReference type="RuleBase" id="RU004355"/>
    </source>
</evidence>
<name>A0ABT9W0T3_9BACI</name>